<feature type="domain" description="HNH nuclease" evidence="1">
    <location>
        <begin position="106"/>
        <end position="156"/>
    </location>
</feature>
<evidence type="ECO:0000259" key="1">
    <source>
        <dbReference type="SMART" id="SM00507"/>
    </source>
</evidence>
<dbReference type="InterPro" id="IPR009057">
    <property type="entry name" value="Homeodomain-like_sf"/>
</dbReference>
<gene>
    <name evidence="2" type="ORF">C426_2206</name>
</gene>
<dbReference type="SMART" id="SM00507">
    <property type="entry name" value="HNHc"/>
    <property type="match status" value="1"/>
</dbReference>
<dbReference type="InterPro" id="IPR003615">
    <property type="entry name" value="HNH_nuc"/>
</dbReference>
<dbReference type="SUPFAM" id="SSF46689">
    <property type="entry name" value="Homeodomain-like"/>
    <property type="match status" value="1"/>
</dbReference>
<dbReference type="EMBL" id="AMQS01000047">
    <property type="protein sequence ID" value="EKF50426.1"/>
    <property type="molecule type" value="Genomic_DNA"/>
</dbReference>
<sequence length="269" mass="30905">MAQAKYKEWLTKEGLIKIEGWARDGLTDEQIAHNMNISRKTLADWKNKYGDIGDTLKRGKEVVDRQVENALLKRALGYEFVEVTKERMSSESQKERHKGQSELTEKQWDACITFFDSKCCYCGKSGKLTKDHLQPLKEGGALEIANVVPACSSCNSSKKANQWLAWFQKQKFYSKEKAELIQKWINFSLSIKQLFEDDDVESEMVVSKEVTKHVAGDTTAQIFWLKNRKPKEWRDKRETELSGNVAVSNPYADLTTEELRRLANVPEDG</sequence>
<dbReference type="PANTHER" id="PTHR33877">
    <property type="entry name" value="SLL1193 PROTEIN"/>
    <property type="match status" value="1"/>
</dbReference>
<comment type="caution">
    <text evidence="2">The sequence shown here is derived from an EMBL/GenBank/DDBJ whole genome shotgun (WGS) entry which is preliminary data.</text>
</comment>
<dbReference type="AlphaFoldDB" id="K2PSD2"/>
<dbReference type="PANTHER" id="PTHR33877:SF1">
    <property type="entry name" value="TYPE IV METHYL-DIRECTED RESTRICTION ENZYME ECOKMCRA"/>
    <property type="match status" value="1"/>
</dbReference>
<accession>K2PSD2</accession>
<dbReference type="GO" id="GO:0004519">
    <property type="term" value="F:endonuclease activity"/>
    <property type="evidence" value="ECO:0007669"/>
    <property type="project" value="InterPro"/>
</dbReference>
<dbReference type="PATRIC" id="fig|1231377.3.peg.2185"/>
<dbReference type="GO" id="GO:0003676">
    <property type="term" value="F:nucleic acid binding"/>
    <property type="evidence" value="ECO:0007669"/>
    <property type="project" value="InterPro"/>
</dbReference>
<dbReference type="eggNOG" id="COG1403">
    <property type="taxonomic scope" value="Bacteria"/>
</dbReference>
<evidence type="ECO:0000313" key="3">
    <source>
        <dbReference type="Proteomes" id="UP000006787"/>
    </source>
</evidence>
<organism evidence="2 3">
    <name type="scientific">Lactococcus garvieae DCC43</name>
    <dbReference type="NCBI Taxonomy" id="1231377"/>
    <lineage>
        <taxon>Bacteria</taxon>
        <taxon>Bacillati</taxon>
        <taxon>Bacillota</taxon>
        <taxon>Bacilli</taxon>
        <taxon>Lactobacillales</taxon>
        <taxon>Streptococcaceae</taxon>
        <taxon>Lactococcus</taxon>
    </lineage>
</organism>
<dbReference type="Proteomes" id="UP000006787">
    <property type="component" value="Unassembled WGS sequence"/>
</dbReference>
<dbReference type="Pfam" id="PF01844">
    <property type="entry name" value="HNH"/>
    <property type="match status" value="1"/>
</dbReference>
<dbReference type="GO" id="GO:0008270">
    <property type="term" value="F:zinc ion binding"/>
    <property type="evidence" value="ECO:0007669"/>
    <property type="project" value="InterPro"/>
</dbReference>
<dbReference type="Gene3D" id="1.10.30.50">
    <property type="match status" value="1"/>
</dbReference>
<name>K2PSD2_9LACT</name>
<dbReference type="RefSeq" id="WP_003136856.1">
    <property type="nucleotide sequence ID" value="NZ_AMQS01000047.1"/>
</dbReference>
<dbReference type="InterPro" id="IPR002711">
    <property type="entry name" value="HNH"/>
</dbReference>
<dbReference type="CDD" id="cd00085">
    <property type="entry name" value="HNHc"/>
    <property type="match status" value="1"/>
</dbReference>
<evidence type="ECO:0000313" key="2">
    <source>
        <dbReference type="EMBL" id="EKF50426.1"/>
    </source>
</evidence>
<dbReference type="eggNOG" id="COG2963">
    <property type="taxonomic scope" value="Bacteria"/>
</dbReference>
<reference evidence="2 3" key="1">
    <citation type="journal article" date="2012" name="J. Bacteriol.">
        <title>Genome Sequence of the Bacteriocin-Producing Strain Lactococcus garvieae DCC43.</title>
        <authorList>
            <person name="Gabrielsen C."/>
            <person name="Brede D.A."/>
            <person name="Hernandez P.E."/>
            <person name="Nes I.F."/>
            <person name="Diep D.B."/>
        </authorList>
    </citation>
    <scope>NUCLEOTIDE SEQUENCE [LARGE SCALE GENOMIC DNA]</scope>
    <source>
        <strain evidence="2 3">DCC43</strain>
    </source>
</reference>
<protein>
    <recommendedName>
        <fullName evidence="1">HNH nuclease domain-containing protein</fullName>
    </recommendedName>
</protein>
<dbReference type="InterPro" id="IPR052892">
    <property type="entry name" value="NA-targeting_endonuclease"/>
</dbReference>
<proteinExistence type="predicted"/>